<evidence type="ECO:0000256" key="7">
    <source>
        <dbReference type="ARBA" id="ARBA00022692"/>
    </source>
</evidence>
<evidence type="ECO:0000256" key="8">
    <source>
        <dbReference type="ARBA" id="ARBA00022989"/>
    </source>
</evidence>
<evidence type="ECO:0000256" key="10">
    <source>
        <dbReference type="SAM" id="Phobius"/>
    </source>
</evidence>
<dbReference type="SUPFAM" id="SSF54523">
    <property type="entry name" value="Pili subunits"/>
    <property type="match status" value="1"/>
</dbReference>
<dbReference type="NCBIfam" id="TIGR02532">
    <property type="entry name" value="IV_pilin_GFxxxE"/>
    <property type="match status" value="1"/>
</dbReference>
<comment type="similarity">
    <text evidence="2">Belongs to the GSP J family.</text>
</comment>
<comment type="subcellular location">
    <subcellularLocation>
        <location evidence="1">Cell inner membrane</location>
        <topology evidence="1">Single-pass membrane protein</topology>
    </subcellularLocation>
</comment>
<proteinExistence type="inferred from homology"/>
<dbReference type="AlphaFoldDB" id="A0A1I5DRA3"/>
<dbReference type="Pfam" id="PF11612">
    <property type="entry name" value="T2SSJ"/>
    <property type="match status" value="1"/>
</dbReference>
<dbReference type="GO" id="GO:0005886">
    <property type="term" value="C:plasma membrane"/>
    <property type="evidence" value="ECO:0007669"/>
    <property type="project" value="UniProtKB-SubCell"/>
</dbReference>
<dbReference type="Gene3D" id="3.10.610.10">
    <property type="entry name" value="GSPII I/J protein-like"/>
    <property type="match status" value="1"/>
</dbReference>
<dbReference type="GO" id="GO:0015628">
    <property type="term" value="P:protein secretion by the type II secretion system"/>
    <property type="evidence" value="ECO:0007669"/>
    <property type="project" value="InterPro"/>
</dbReference>
<keyword evidence="6" id="KW-0997">Cell inner membrane</keyword>
<evidence type="ECO:0000256" key="2">
    <source>
        <dbReference type="ARBA" id="ARBA00011084"/>
    </source>
</evidence>
<evidence type="ECO:0000313" key="12">
    <source>
        <dbReference type="Proteomes" id="UP000198599"/>
    </source>
</evidence>
<dbReference type="GO" id="GO:0015627">
    <property type="term" value="C:type II protein secretion system complex"/>
    <property type="evidence" value="ECO:0007669"/>
    <property type="project" value="InterPro"/>
</dbReference>
<keyword evidence="5" id="KW-0488">Methylation</keyword>
<dbReference type="PROSITE" id="PS00409">
    <property type="entry name" value="PROKAR_NTER_METHYL"/>
    <property type="match status" value="1"/>
</dbReference>
<dbReference type="InterPro" id="IPR045584">
    <property type="entry name" value="Pilin-like"/>
</dbReference>
<protein>
    <recommendedName>
        <fullName evidence="3">Type II secretion system protein J</fullName>
    </recommendedName>
</protein>
<dbReference type="PANTHER" id="PTHR39583">
    <property type="entry name" value="TYPE II SECRETION SYSTEM PROTEIN J-RELATED"/>
    <property type="match status" value="1"/>
</dbReference>
<evidence type="ECO:0000256" key="1">
    <source>
        <dbReference type="ARBA" id="ARBA00004377"/>
    </source>
</evidence>
<organism evidence="11 12">
    <name type="scientific">Roseovarius lutimaris</name>
    <dbReference type="NCBI Taxonomy" id="1005928"/>
    <lineage>
        <taxon>Bacteria</taxon>
        <taxon>Pseudomonadati</taxon>
        <taxon>Pseudomonadota</taxon>
        <taxon>Alphaproteobacteria</taxon>
        <taxon>Rhodobacterales</taxon>
        <taxon>Roseobacteraceae</taxon>
        <taxon>Roseovarius</taxon>
    </lineage>
</organism>
<dbReference type="PANTHER" id="PTHR39583:SF2">
    <property type="entry name" value="TYPE II SECRETION SYSTEM PROTEIN J"/>
    <property type="match status" value="1"/>
</dbReference>
<evidence type="ECO:0000256" key="3">
    <source>
        <dbReference type="ARBA" id="ARBA00021539"/>
    </source>
</evidence>
<dbReference type="EMBL" id="FOVP01000013">
    <property type="protein sequence ID" value="SFO01717.1"/>
    <property type="molecule type" value="Genomic_DNA"/>
</dbReference>
<keyword evidence="12" id="KW-1185">Reference proteome</keyword>
<feature type="transmembrane region" description="Helical" evidence="10">
    <location>
        <begin position="20"/>
        <end position="38"/>
    </location>
</feature>
<dbReference type="OrthoDB" id="7869574at2"/>
<name>A0A1I5DRA3_9RHOB</name>
<reference evidence="12" key="1">
    <citation type="submission" date="2016-10" db="EMBL/GenBank/DDBJ databases">
        <authorList>
            <person name="Varghese N."/>
            <person name="Submissions S."/>
        </authorList>
    </citation>
    <scope>NUCLEOTIDE SEQUENCE [LARGE SCALE GENOMIC DNA]</scope>
    <source>
        <strain evidence="12">DSM 28463</strain>
    </source>
</reference>
<dbReference type="RefSeq" id="WP_092839261.1">
    <property type="nucleotide sequence ID" value="NZ_FOVP01000013.1"/>
</dbReference>
<dbReference type="Proteomes" id="UP000198599">
    <property type="component" value="Unassembled WGS sequence"/>
</dbReference>
<dbReference type="InterPro" id="IPR051621">
    <property type="entry name" value="T2SS_protein_J"/>
</dbReference>
<dbReference type="STRING" id="1005928.SAMN04487859_11367"/>
<keyword evidence="9 10" id="KW-0472">Membrane</keyword>
<keyword evidence="4" id="KW-1003">Cell membrane</keyword>
<evidence type="ECO:0000256" key="6">
    <source>
        <dbReference type="ARBA" id="ARBA00022519"/>
    </source>
</evidence>
<gene>
    <name evidence="11" type="ORF">SAMN04487859_11367</name>
</gene>
<evidence type="ECO:0000256" key="5">
    <source>
        <dbReference type="ARBA" id="ARBA00022481"/>
    </source>
</evidence>
<keyword evidence="7 10" id="KW-0812">Transmembrane</keyword>
<keyword evidence="8 10" id="KW-1133">Transmembrane helix</keyword>
<dbReference type="InterPro" id="IPR012902">
    <property type="entry name" value="N_methyl_site"/>
</dbReference>
<evidence type="ECO:0000256" key="9">
    <source>
        <dbReference type="ARBA" id="ARBA00023136"/>
    </source>
</evidence>
<sequence length="210" mass="22829">MTVPPPSRAAQDRGLTLLELVAVLSIFAMVAVMGLQALGGMMRARDRITDADEKAAALSRGLTLLRSDLKSAAALAFWPPESIESEPAFLDQSADEGILAFSTSGQPVLPDDQAAGRSRVIWRYDREDEQLIRQVWPVLRPASEAALAPEMEIFDNIASFRVSAYASPEEGWVAGWGVPGPLSRPDLPDAVDIQFDSDVYGPLRVMVSYQ</sequence>
<accession>A0A1I5DRA3</accession>
<evidence type="ECO:0000313" key="11">
    <source>
        <dbReference type="EMBL" id="SFO01717.1"/>
    </source>
</evidence>
<evidence type="ECO:0000256" key="4">
    <source>
        <dbReference type="ARBA" id="ARBA00022475"/>
    </source>
</evidence>
<dbReference type="InterPro" id="IPR010055">
    <property type="entry name" value="T2SS_protein-GspJ"/>
</dbReference>